<evidence type="ECO:0000313" key="15">
    <source>
        <dbReference type="EMBL" id="KAL0985038.1"/>
    </source>
</evidence>
<evidence type="ECO:0000256" key="12">
    <source>
        <dbReference type="ARBA" id="ARBA00023313"/>
    </source>
</evidence>
<dbReference type="InterPro" id="IPR023121">
    <property type="entry name" value="ApoC-II_dom_sf"/>
</dbReference>
<comment type="similarity">
    <text evidence="2 14">Belongs to the apolipoprotein C2 family.</text>
</comment>
<accession>A0ABD0WXF6</accession>
<dbReference type="PANTHER" id="PTHR16566">
    <property type="entry name" value="APOLIPOPROTEIN C-II"/>
    <property type="match status" value="1"/>
</dbReference>
<evidence type="ECO:0000256" key="1">
    <source>
        <dbReference type="ARBA" id="ARBA00004613"/>
    </source>
</evidence>
<keyword evidence="5 14" id="KW-0162">Chylomicron</keyword>
<dbReference type="GO" id="GO:0034361">
    <property type="term" value="C:very-low-density lipoprotein particle"/>
    <property type="evidence" value="ECO:0007669"/>
    <property type="project" value="UniProtKB-UniRule"/>
</dbReference>
<evidence type="ECO:0000256" key="8">
    <source>
        <dbReference type="ARBA" id="ARBA00022850"/>
    </source>
</evidence>
<dbReference type="Pfam" id="PF05355">
    <property type="entry name" value="Apo-CII"/>
    <property type="match status" value="1"/>
</dbReference>
<evidence type="ECO:0000256" key="4">
    <source>
        <dbReference type="ARBA" id="ARBA00022448"/>
    </source>
</evidence>
<keyword evidence="8 14" id="KW-0345">HDL</keyword>
<evidence type="ECO:0000313" key="16">
    <source>
        <dbReference type="Proteomes" id="UP001557470"/>
    </source>
</evidence>
<evidence type="ECO:0000256" key="11">
    <source>
        <dbReference type="ARBA" id="ARBA00023098"/>
    </source>
</evidence>
<comment type="function">
    <text evidence="14">Component of chylomicrons, very low-density lipoproteins (VLDL), low-density lipoproteins (LDL), and high-density lipoproteins (HDL) in plasma. Plays an important role in lipoprotein metabolism as an activator of lipoprotein lipase.</text>
</comment>
<dbReference type="GO" id="GO:0006869">
    <property type="term" value="P:lipid transport"/>
    <property type="evidence" value="ECO:0007669"/>
    <property type="project" value="UniProtKB-UniRule"/>
</dbReference>
<keyword evidence="4 14" id="KW-0813">Transport</keyword>
<organism evidence="15 16">
    <name type="scientific">Umbra pygmaea</name>
    <name type="common">Eastern mudminnow</name>
    <dbReference type="NCBI Taxonomy" id="75934"/>
    <lineage>
        <taxon>Eukaryota</taxon>
        <taxon>Metazoa</taxon>
        <taxon>Chordata</taxon>
        <taxon>Craniata</taxon>
        <taxon>Vertebrata</taxon>
        <taxon>Euteleostomi</taxon>
        <taxon>Actinopterygii</taxon>
        <taxon>Neopterygii</taxon>
        <taxon>Teleostei</taxon>
        <taxon>Protacanthopterygii</taxon>
        <taxon>Esociformes</taxon>
        <taxon>Umbridae</taxon>
        <taxon>Umbra</taxon>
    </lineage>
</organism>
<keyword evidence="16" id="KW-1185">Reference proteome</keyword>
<comment type="caution">
    <text evidence="15">The sequence shown here is derived from an EMBL/GenBank/DDBJ whole genome shotgun (WGS) entry which is preliminary data.</text>
</comment>
<keyword evidence="10 14" id="KW-0445">Lipid transport</keyword>
<dbReference type="InterPro" id="IPR008019">
    <property type="entry name" value="Apo-CII"/>
</dbReference>
<keyword evidence="12 14" id="KW-0850">VLDL</keyword>
<dbReference type="GO" id="GO:0034364">
    <property type="term" value="C:high-density lipoprotein particle"/>
    <property type="evidence" value="ECO:0007669"/>
    <property type="project" value="UniProtKB-KW"/>
</dbReference>
<dbReference type="AlphaFoldDB" id="A0ABD0WXF6"/>
<keyword evidence="14" id="KW-0732">Signal</keyword>
<dbReference type="GO" id="GO:0042627">
    <property type="term" value="C:chylomicron"/>
    <property type="evidence" value="ECO:0007669"/>
    <property type="project" value="UniProtKB-UniRule"/>
</dbReference>
<dbReference type="GO" id="GO:0034362">
    <property type="term" value="C:low-density lipoprotein particle"/>
    <property type="evidence" value="ECO:0007669"/>
    <property type="project" value="UniProtKB-UniRule"/>
</dbReference>
<protein>
    <recommendedName>
        <fullName evidence="3 14">Apolipoprotein C-II</fullName>
        <shortName evidence="14">Apo-CII</shortName>
        <shortName evidence="14">ApoC-II</shortName>
    </recommendedName>
    <alternativeName>
        <fullName evidence="13 14">Apolipoprotein C2</fullName>
    </alternativeName>
</protein>
<dbReference type="GO" id="GO:0016042">
    <property type="term" value="P:lipid catabolic process"/>
    <property type="evidence" value="ECO:0007669"/>
    <property type="project" value="UniProtKB-UniRule"/>
</dbReference>
<name>A0ABD0WXF6_UMBPY</name>
<evidence type="ECO:0000256" key="7">
    <source>
        <dbReference type="ARBA" id="ARBA00022710"/>
    </source>
</evidence>
<evidence type="ECO:0000256" key="13">
    <source>
        <dbReference type="ARBA" id="ARBA00031176"/>
    </source>
</evidence>
<evidence type="ECO:0000256" key="5">
    <source>
        <dbReference type="ARBA" id="ARBA00022513"/>
    </source>
</evidence>
<evidence type="ECO:0000256" key="10">
    <source>
        <dbReference type="ARBA" id="ARBA00023055"/>
    </source>
</evidence>
<comment type="subcellular location">
    <subcellularLocation>
        <location evidence="1 14">Secreted</location>
    </subcellularLocation>
</comment>
<dbReference type="EMBL" id="JAGEUA010000004">
    <property type="protein sequence ID" value="KAL0985038.1"/>
    <property type="molecule type" value="Genomic_DNA"/>
</dbReference>
<evidence type="ECO:0000256" key="14">
    <source>
        <dbReference type="RuleBase" id="RU368054"/>
    </source>
</evidence>
<reference evidence="15 16" key="1">
    <citation type="submission" date="2024-06" db="EMBL/GenBank/DDBJ databases">
        <authorList>
            <person name="Pan Q."/>
            <person name="Wen M."/>
            <person name="Jouanno E."/>
            <person name="Zahm M."/>
            <person name="Klopp C."/>
            <person name="Cabau C."/>
            <person name="Louis A."/>
            <person name="Berthelot C."/>
            <person name="Parey E."/>
            <person name="Roest Crollius H."/>
            <person name="Montfort J."/>
            <person name="Robinson-Rechavi M."/>
            <person name="Bouchez O."/>
            <person name="Lampietro C."/>
            <person name="Lopez Roques C."/>
            <person name="Donnadieu C."/>
            <person name="Postlethwait J."/>
            <person name="Bobe J."/>
            <person name="Verreycken H."/>
            <person name="Guiguen Y."/>
        </authorList>
    </citation>
    <scope>NUCLEOTIDE SEQUENCE [LARGE SCALE GENOMIC DNA]</scope>
    <source>
        <strain evidence="15">Up_M1</strain>
        <tissue evidence="15">Testis</tissue>
    </source>
</reference>
<proteinExistence type="inferred from homology"/>
<dbReference type="Gene3D" id="1.10.1440.10">
    <property type="entry name" value="Apolipoprotein C-II"/>
    <property type="match status" value="1"/>
</dbReference>
<keyword evidence="9 14" id="KW-0442">Lipid degradation</keyword>
<gene>
    <name evidence="15" type="ORF">UPYG_G00152140</name>
</gene>
<keyword evidence="7 14" id="KW-0427">LDL</keyword>
<evidence type="ECO:0000256" key="9">
    <source>
        <dbReference type="ARBA" id="ARBA00022963"/>
    </source>
</evidence>
<evidence type="ECO:0000256" key="2">
    <source>
        <dbReference type="ARBA" id="ARBA00007221"/>
    </source>
</evidence>
<keyword evidence="6 14" id="KW-0964">Secreted</keyword>
<keyword evidence="11 14" id="KW-0443">Lipid metabolism</keyword>
<evidence type="ECO:0000256" key="6">
    <source>
        <dbReference type="ARBA" id="ARBA00022525"/>
    </source>
</evidence>
<dbReference type="Proteomes" id="UP001557470">
    <property type="component" value="Unassembled WGS sequence"/>
</dbReference>
<dbReference type="PANTHER" id="PTHR16566:SF0">
    <property type="entry name" value="APOLIPOPROTEIN C-II"/>
    <property type="match status" value="1"/>
</dbReference>
<evidence type="ECO:0000256" key="3">
    <source>
        <dbReference type="ARBA" id="ARBA00013947"/>
    </source>
</evidence>
<sequence length="118" mass="13467">MLHYERRRRGQTSDIMNKLLVITVLVTLLGLNAHGFRLARQADEAAPEDEETGTLQMVNSAFKQYYETCVNTASGWLENLKDLKLNEKAKTVYTDTSKVVGTYAGIFQDQVYHIIYPH</sequence>